<dbReference type="Proteomes" id="UP000601435">
    <property type="component" value="Unassembled WGS sequence"/>
</dbReference>
<proteinExistence type="predicted"/>
<feature type="non-terminal residue" evidence="2">
    <location>
        <position position="1"/>
    </location>
</feature>
<evidence type="ECO:0000313" key="2">
    <source>
        <dbReference type="EMBL" id="CAE7866993.1"/>
    </source>
</evidence>
<comment type="caution">
    <text evidence="2">The sequence shown here is derived from an EMBL/GenBank/DDBJ whole genome shotgun (WGS) entry which is preliminary data.</text>
</comment>
<gene>
    <name evidence="2" type="ORF">SNEC2469_LOCUS27806</name>
</gene>
<keyword evidence="1" id="KW-1133">Transmembrane helix</keyword>
<keyword evidence="1" id="KW-0472">Membrane</keyword>
<dbReference type="OrthoDB" id="420144at2759"/>
<protein>
    <submittedName>
        <fullName evidence="2">Uncharacterized protein</fullName>
    </submittedName>
</protein>
<keyword evidence="1" id="KW-0812">Transmembrane</keyword>
<dbReference type="EMBL" id="CAJNJA010059241">
    <property type="protein sequence ID" value="CAE7866993.1"/>
    <property type="molecule type" value="Genomic_DNA"/>
</dbReference>
<name>A0A813AJ14_9DINO</name>
<accession>A0A813AJ14</accession>
<dbReference type="AlphaFoldDB" id="A0A813AJ14"/>
<keyword evidence="3" id="KW-1185">Reference proteome</keyword>
<sequence>MYNATAEDAVRQFAMRQESPPRANAFPIPVFDNAKEAVLAIAKSRTDDWRRERFFVKATKFNAQDSLRRTASLELVLAQAGAFPSFPPAQVWKSGLLRPWALPISEVVDRSLCAEFQALSHICDLLDDAGVKQAEFERVPSPQLARRLKAVHVLKRCGSPRFRKLLNISAVYAPALAAFAAAAIAGVLCLDLSVTENGRVGSAMIGDYRAGGAESVCENPTVKRAEGMSDKFVQWPELLLPAMGQTACCCEKTDEERLVPVSSLTPGGIASTADPCLTSPPREFPAEVLGTQMDGAVNGAAVGEVTFWEQLEGMYVREQDGKYMASIQSNLVHWADEFRSDPSELSITGTREVCLSLGGRVYTAEISASLGTLLWDDGEELPLFSLRQPFPEIGQPSGELALNMFEDRYVELVRRLESGKSPHFGYTAVSHRRVRGRGVLLDGRGFRWVGSRKSGPVVLQVFGYSPSVAKWSRQTFVGVRYIATVQTFADRDLSRMHTGGREHPALETIWGQVYVQTGGGLGFASYHFHHPGECYISYERANNNTFPKLDDGSQPPAKKYFEEVVYDPGTRCFRGVIDWSPSSWQGDEKWVYNMVFSADLDSIVAGTVHAIPANKAKQTKELRFGVSGAAASDVEAALGAAEALAITAGLVFDDECLGLCCVGWSAKAGTDVGDFGQRLVSPGGHRNSAEEDALYSVLLATAKQTEGDLHSSAEDALCACWEDSGDAKVNAEMARGIELLDDQKAAGQLTGAVHPFCDKADEAVESFTRVTEMAPNFAEGWHKLSIAHYAKQALKLQPRHYWCAGTVAVFCVIELLVQVLDGHGQLHGYYELDEKQKARECWEAALEIFPAMPGAQAKIEEAASLLTLARDLKDIMDEHPGSERCGCGVWHLRPACRVDSLSVLQLLEPEAIQELASVSTSALPVIDRFVNGFQTENAELATVPLPQQMRNKQPTSDWLKIATDLGERDPLKYKLRWPASEYSSSDRFLETATGSLGLIQTCPQDVHRLKIDRDNFPDASRIDPQLS</sequence>
<evidence type="ECO:0000313" key="3">
    <source>
        <dbReference type="Proteomes" id="UP000601435"/>
    </source>
</evidence>
<evidence type="ECO:0000256" key="1">
    <source>
        <dbReference type="SAM" id="Phobius"/>
    </source>
</evidence>
<organism evidence="2 3">
    <name type="scientific">Symbiodinium necroappetens</name>
    <dbReference type="NCBI Taxonomy" id="1628268"/>
    <lineage>
        <taxon>Eukaryota</taxon>
        <taxon>Sar</taxon>
        <taxon>Alveolata</taxon>
        <taxon>Dinophyceae</taxon>
        <taxon>Suessiales</taxon>
        <taxon>Symbiodiniaceae</taxon>
        <taxon>Symbiodinium</taxon>
    </lineage>
</organism>
<dbReference type="Gene3D" id="1.25.40.10">
    <property type="entry name" value="Tetratricopeptide repeat domain"/>
    <property type="match status" value="1"/>
</dbReference>
<dbReference type="SUPFAM" id="SSF48452">
    <property type="entry name" value="TPR-like"/>
    <property type="match status" value="1"/>
</dbReference>
<reference evidence="2" key="1">
    <citation type="submission" date="2021-02" db="EMBL/GenBank/DDBJ databases">
        <authorList>
            <person name="Dougan E. K."/>
            <person name="Rhodes N."/>
            <person name="Thang M."/>
            <person name="Chan C."/>
        </authorList>
    </citation>
    <scope>NUCLEOTIDE SEQUENCE</scope>
</reference>
<dbReference type="InterPro" id="IPR011990">
    <property type="entry name" value="TPR-like_helical_dom_sf"/>
</dbReference>
<feature type="transmembrane region" description="Helical" evidence="1">
    <location>
        <begin position="165"/>
        <end position="188"/>
    </location>
</feature>